<sequence length="398" mass="40563">MREKLDTLRLLVAAPVAAVALGSLGVVGTAPAAVADAPAATTTTLASSVNPSTAGQAVAVTASVTGSDPTGTVTFLEGSTTLGSAPVAGGVATLTTSTMAVGSHTLTATYEGDGLNAASTSAVMTQFVNDPPKAPKPPKPVKKPVVKLSVSTTNASVGDQVTLRWSSKNADEVRASGEWKGRQKSQGSTTVRLTDRGTHVFRLTVKNAAGKDRATVKVTAIRKAKSLELTTDADALVLGGTAVDVTADGLAQGEAYVLRVAGKPVFSGKADKKGEVHRTVKTPLDVEGELAITLTGSNAGRVGTATLQVVKPTKDLGVELKRKKLPREKQQTVTVSGLVAGEEVTLSLGDEELTTEKASEDGTVTYSFAVGDDTGVRTVSVVGMAPGRTGEGKFTVLD</sequence>
<dbReference type="InterPro" id="IPR013783">
    <property type="entry name" value="Ig-like_fold"/>
</dbReference>
<evidence type="ECO:0000256" key="1">
    <source>
        <dbReference type="SAM" id="SignalP"/>
    </source>
</evidence>
<reference evidence="3 4" key="1">
    <citation type="submission" date="2020-02" db="EMBL/GenBank/DDBJ databases">
        <title>Full genome sequence of Nocardioides sp. R-3366.</title>
        <authorList>
            <person name="Im W.-T."/>
        </authorList>
    </citation>
    <scope>NUCLEOTIDE SEQUENCE [LARGE SCALE GENOMIC DNA]</scope>
    <source>
        <strain evidence="3 4">R-3366</strain>
    </source>
</reference>
<dbReference type="Proteomes" id="UP000502996">
    <property type="component" value="Chromosome"/>
</dbReference>
<organism evidence="3 4">
    <name type="scientific">Nocardioides anomalus</name>
    <dbReference type="NCBI Taxonomy" id="2712223"/>
    <lineage>
        <taxon>Bacteria</taxon>
        <taxon>Bacillati</taxon>
        <taxon>Actinomycetota</taxon>
        <taxon>Actinomycetes</taxon>
        <taxon>Propionibacteriales</taxon>
        <taxon>Nocardioidaceae</taxon>
        <taxon>Nocardioides</taxon>
    </lineage>
</organism>
<accession>A0A6G6W9T2</accession>
<evidence type="ECO:0000259" key="2">
    <source>
        <dbReference type="Pfam" id="PF16640"/>
    </source>
</evidence>
<evidence type="ECO:0000313" key="3">
    <source>
        <dbReference type="EMBL" id="QIG42098.1"/>
    </source>
</evidence>
<dbReference type="Pfam" id="PF16640">
    <property type="entry name" value="Big_3_5"/>
    <property type="match status" value="1"/>
</dbReference>
<evidence type="ECO:0000313" key="4">
    <source>
        <dbReference type="Proteomes" id="UP000502996"/>
    </source>
</evidence>
<feature type="chain" id="PRO_5026249370" description="Bacterial Ig-like domain-containing protein" evidence="1">
    <location>
        <begin position="33"/>
        <end position="398"/>
    </location>
</feature>
<proteinExistence type="predicted"/>
<protein>
    <recommendedName>
        <fullName evidence="2">Bacterial Ig-like domain-containing protein</fullName>
    </recommendedName>
</protein>
<name>A0A6G6W9T2_9ACTN</name>
<dbReference type="Gene3D" id="2.60.40.10">
    <property type="entry name" value="Immunoglobulins"/>
    <property type="match status" value="2"/>
</dbReference>
<feature type="signal peptide" evidence="1">
    <location>
        <begin position="1"/>
        <end position="32"/>
    </location>
</feature>
<dbReference type="KEGG" id="nano:G5V58_04320"/>
<keyword evidence="4" id="KW-1185">Reference proteome</keyword>
<dbReference type="InterPro" id="IPR032109">
    <property type="entry name" value="Big_3_5"/>
</dbReference>
<feature type="domain" description="Bacterial Ig-like" evidence="2">
    <location>
        <begin position="46"/>
        <end position="129"/>
    </location>
</feature>
<dbReference type="GO" id="GO:0005975">
    <property type="term" value="P:carbohydrate metabolic process"/>
    <property type="evidence" value="ECO:0007669"/>
    <property type="project" value="UniProtKB-ARBA"/>
</dbReference>
<dbReference type="AlphaFoldDB" id="A0A6G6W9T2"/>
<keyword evidence="1" id="KW-0732">Signal</keyword>
<gene>
    <name evidence="3" type="ORF">G5V58_04320</name>
</gene>
<dbReference type="EMBL" id="CP049257">
    <property type="protein sequence ID" value="QIG42098.1"/>
    <property type="molecule type" value="Genomic_DNA"/>
</dbReference>
<dbReference type="RefSeq" id="WP_165229073.1">
    <property type="nucleotide sequence ID" value="NZ_CP049257.1"/>
</dbReference>